<name>A0AAD7H3P3_9AGAR</name>
<gene>
    <name evidence="2" type="ORF">B0H16DRAFT_1745469</name>
</gene>
<evidence type="ECO:0000256" key="1">
    <source>
        <dbReference type="SAM" id="MobiDB-lite"/>
    </source>
</evidence>
<evidence type="ECO:0000313" key="3">
    <source>
        <dbReference type="Proteomes" id="UP001215598"/>
    </source>
</evidence>
<accession>A0AAD7H3P3</accession>
<dbReference type="Proteomes" id="UP001215598">
    <property type="component" value="Unassembled WGS sequence"/>
</dbReference>
<organism evidence="2 3">
    <name type="scientific">Mycena metata</name>
    <dbReference type="NCBI Taxonomy" id="1033252"/>
    <lineage>
        <taxon>Eukaryota</taxon>
        <taxon>Fungi</taxon>
        <taxon>Dikarya</taxon>
        <taxon>Basidiomycota</taxon>
        <taxon>Agaricomycotina</taxon>
        <taxon>Agaricomycetes</taxon>
        <taxon>Agaricomycetidae</taxon>
        <taxon>Agaricales</taxon>
        <taxon>Marasmiineae</taxon>
        <taxon>Mycenaceae</taxon>
        <taxon>Mycena</taxon>
    </lineage>
</organism>
<keyword evidence="3" id="KW-1185">Reference proteome</keyword>
<reference evidence="2" key="1">
    <citation type="submission" date="2023-03" db="EMBL/GenBank/DDBJ databases">
        <title>Massive genome expansion in bonnet fungi (Mycena s.s.) driven by repeated elements and novel gene families across ecological guilds.</title>
        <authorList>
            <consortium name="Lawrence Berkeley National Laboratory"/>
            <person name="Harder C.B."/>
            <person name="Miyauchi S."/>
            <person name="Viragh M."/>
            <person name="Kuo A."/>
            <person name="Thoen E."/>
            <person name="Andreopoulos B."/>
            <person name="Lu D."/>
            <person name="Skrede I."/>
            <person name="Drula E."/>
            <person name="Henrissat B."/>
            <person name="Morin E."/>
            <person name="Kohler A."/>
            <person name="Barry K."/>
            <person name="LaButti K."/>
            <person name="Morin E."/>
            <person name="Salamov A."/>
            <person name="Lipzen A."/>
            <person name="Mereny Z."/>
            <person name="Hegedus B."/>
            <person name="Baldrian P."/>
            <person name="Stursova M."/>
            <person name="Weitz H."/>
            <person name="Taylor A."/>
            <person name="Grigoriev I.V."/>
            <person name="Nagy L.G."/>
            <person name="Martin F."/>
            <person name="Kauserud H."/>
        </authorList>
    </citation>
    <scope>NUCLEOTIDE SEQUENCE</scope>
    <source>
        <strain evidence="2">CBHHK182m</strain>
    </source>
</reference>
<sequence>MTLTHWTGPPSASFDHDVVCKRLAECGVSVALVDDAYAYTHAYLIDHKRGRIPSHWLRDEYEQAVAIQEKFTALPSLNKEEVEVFARSPVLPWRDEAWNLLQYRLWNWLQEDLMVDYCQPIRRPPHSKIALAIGSNHARPSRFTGLLWKHHPWRKDLHALGVKVGQDPNFNLVEFLKHYTPGASSTSDRVIEEDADMPLVADHTTTTTVDSASFETTPSMTTPDISETTPITASPPADFATTQTAPEENTTSTSQASLMDVAMAVGFSFTDNPLAASAYAPTTDDLLTAPPDPFDWSDYEGILHPEDVPSGDVYDEFLNTVSATESVDDDADLGA</sequence>
<feature type="compositionally biased region" description="Polar residues" evidence="1">
    <location>
        <begin position="203"/>
        <end position="232"/>
    </location>
</feature>
<protein>
    <submittedName>
        <fullName evidence="2">Uncharacterized protein</fullName>
    </submittedName>
</protein>
<evidence type="ECO:0000313" key="2">
    <source>
        <dbReference type="EMBL" id="KAJ7711065.1"/>
    </source>
</evidence>
<feature type="compositionally biased region" description="Polar residues" evidence="1">
    <location>
        <begin position="240"/>
        <end position="253"/>
    </location>
</feature>
<comment type="caution">
    <text evidence="2">The sequence shown here is derived from an EMBL/GenBank/DDBJ whole genome shotgun (WGS) entry which is preliminary data.</text>
</comment>
<dbReference type="AlphaFoldDB" id="A0AAD7H3P3"/>
<feature type="region of interest" description="Disordered" evidence="1">
    <location>
        <begin position="202"/>
        <end position="253"/>
    </location>
</feature>
<proteinExistence type="predicted"/>
<dbReference type="EMBL" id="JARKIB010000406">
    <property type="protein sequence ID" value="KAJ7711065.1"/>
    <property type="molecule type" value="Genomic_DNA"/>
</dbReference>